<dbReference type="Proteomes" id="UP000887577">
    <property type="component" value="Unplaced"/>
</dbReference>
<accession>A0A914XXZ4</accession>
<keyword evidence="1" id="KW-1185">Reference proteome</keyword>
<protein>
    <submittedName>
        <fullName evidence="2">Uncharacterized protein</fullName>
    </submittedName>
</protein>
<organism evidence="1 2">
    <name type="scientific">Panagrolaimus superbus</name>
    <dbReference type="NCBI Taxonomy" id="310955"/>
    <lineage>
        <taxon>Eukaryota</taxon>
        <taxon>Metazoa</taxon>
        <taxon>Ecdysozoa</taxon>
        <taxon>Nematoda</taxon>
        <taxon>Chromadorea</taxon>
        <taxon>Rhabditida</taxon>
        <taxon>Tylenchina</taxon>
        <taxon>Panagrolaimomorpha</taxon>
        <taxon>Panagrolaimoidea</taxon>
        <taxon>Panagrolaimidae</taxon>
        <taxon>Panagrolaimus</taxon>
    </lineage>
</organism>
<evidence type="ECO:0000313" key="1">
    <source>
        <dbReference type="Proteomes" id="UP000887577"/>
    </source>
</evidence>
<dbReference type="AlphaFoldDB" id="A0A914XXZ4"/>
<reference evidence="2" key="1">
    <citation type="submission" date="2022-11" db="UniProtKB">
        <authorList>
            <consortium name="WormBaseParasite"/>
        </authorList>
    </citation>
    <scope>IDENTIFICATION</scope>
</reference>
<name>A0A914XXZ4_9BILA</name>
<proteinExistence type="predicted"/>
<sequence length="452" mass="50486">MFPLLSKSDEEKQLFIELVDDCSKTSNQNYTLNSFTAITTETIINSTIVHTLQNSYLKLFKDTELIFCKQILPANYLSANGMNALSIDGECGILLPKFGFPILTTSLFHPVIGKIHLIKTSKEYFVVSDFQSIFDVNETLATLHFSTTPTLSSSCFNFSSSYTVKDSIPIRGFSTKNSKNNIQSFSRFIEFDNIKSVQVDLGWIKACANLTLLPLGVIKGNAILRTHNIAASRHLADIEIFEYPLFNETEIIGFRSGGEPKNNVKNLYFYKRPIDMTISTAPPCSESTFGAKTKLGWENELIEKLGSNKSERLFLKNKALTGNRSIIGLTIMADFDENVVGCGTIELKGQKKIAMAIFNDTNITGFIKLSPTKLFWEIVAMNGGICQTARPFDPFKVQDHNKCHEDIDFCPVGQIVNRSELLTQNSKKHFILHGFSIVDGAAAVLYTLDLRI</sequence>
<evidence type="ECO:0000313" key="2">
    <source>
        <dbReference type="WBParaSite" id="PSU_v2.g12816.t1"/>
    </source>
</evidence>
<dbReference type="WBParaSite" id="PSU_v2.g12816.t1">
    <property type="protein sequence ID" value="PSU_v2.g12816.t1"/>
    <property type="gene ID" value="PSU_v2.g12816"/>
</dbReference>